<feature type="compositionally biased region" description="Basic and acidic residues" evidence="1">
    <location>
        <begin position="262"/>
        <end position="273"/>
    </location>
</feature>
<evidence type="ECO:0000313" key="3">
    <source>
        <dbReference type="Proteomes" id="UP001438707"/>
    </source>
</evidence>
<comment type="caution">
    <text evidence="2">The sequence shown here is derived from an EMBL/GenBank/DDBJ whole genome shotgun (WGS) entry which is preliminary data.</text>
</comment>
<feature type="compositionally biased region" description="Low complexity" evidence="1">
    <location>
        <begin position="170"/>
        <end position="185"/>
    </location>
</feature>
<dbReference type="AlphaFoldDB" id="A0AAW1S3P5"/>
<feature type="region of interest" description="Disordered" evidence="1">
    <location>
        <begin position="1"/>
        <end position="30"/>
    </location>
</feature>
<dbReference type="EMBL" id="JALJOS010000004">
    <property type="protein sequence ID" value="KAK9840056.1"/>
    <property type="molecule type" value="Genomic_DNA"/>
</dbReference>
<feature type="compositionally biased region" description="Low complexity" evidence="1">
    <location>
        <begin position="601"/>
        <end position="623"/>
    </location>
</feature>
<feature type="compositionally biased region" description="Gly residues" evidence="1">
    <location>
        <begin position="280"/>
        <end position="290"/>
    </location>
</feature>
<evidence type="ECO:0000256" key="1">
    <source>
        <dbReference type="SAM" id="MobiDB-lite"/>
    </source>
</evidence>
<accession>A0AAW1S3P5</accession>
<feature type="compositionally biased region" description="Polar residues" evidence="1">
    <location>
        <begin position="68"/>
        <end position="98"/>
    </location>
</feature>
<feature type="compositionally biased region" description="Pro residues" evidence="1">
    <location>
        <begin position="189"/>
        <end position="202"/>
    </location>
</feature>
<protein>
    <submittedName>
        <fullName evidence="2">Uncharacterized protein</fullName>
    </submittedName>
</protein>
<dbReference type="Proteomes" id="UP001438707">
    <property type="component" value="Unassembled WGS sequence"/>
</dbReference>
<evidence type="ECO:0000313" key="2">
    <source>
        <dbReference type="EMBL" id="KAK9840056.1"/>
    </source>
</evidence>
<feature type="compositionally biased region" description="Low complexity" evidence="1">
    <location>
        <begin position="13"/>
        <end position="30"/>
    </location>
</feature>
<feature type="region of interest" description="Disordered" evidence="1">
    <location>
        <begin position="235"/>
        <end position="297"/>
    </location>
</feature>
<feature type="compositionally biased region" description="Pro residues" evidence="1">
    <location>
        <begin position="434"/>
        <end position="450"/>
    </location>
</feature>
<proteinExistence type="predicted"/>
<organism evidence="2 3">
    <name type="scientific">Apatococcus lobatus</name>
    <dbReference type="NCBI Taxonomy" id="904363"/>
    <lineage>
        <taxon>Eukaryota</taxon>
        <taxon>Viridiplantae</taxon>
        <taxon>Chlorophyta</taxon>
        <taxon>core chlorophytes</taxon>
        <taxon>Trebouxiophyceae</taxon>
        <taxon>Chlorellales</taxon>
        <taxon>Chlorellaceae</taxon>
        <taxon>Apatococcus</taxon>
    </lineage>
</organism>
<feature type="compositionally biased region" description="Low complexity" evidence="1">
    <location>
        <begin position="235"/>
        <end position="256"/>
    </location>
</feature>
<keyword evidence="3" id="KW-1185">Reference proteome</keyword>
<dbReference type="SUPFAM" id="SSF101447">
    <property type="entry name" value="Formin homology 2 domain (FH2 domain)"/>
    <property type="match status" value="1"/>
</dbReference>
<feature type="region of interest" description="Disordered" evidence="1">
    <location>
        <begin position="374"/>
        <end position="450"/>
    </location>
</feature>
<reference evidence="2 3" key="1">
    <citation type="journal article" date="2024" name="Nat. Commun.">
        <title>Phylogenomics reveals the evolutionary origins of lichenization in chlorophyte algae.</title>
        <authorList>
            <person name="Puginier C."/>
            <person name="Libourel C."/>
            <person name="Otte J."/>
            <person name="Skaloud P."/>
            <person name="Haon M."/>
            <person name="Grisel S."/>
            <person name="Petersen M."/>
            <person name="Berrin J.G."/>
            <person name="Delaux P.M."/>
            <person name="Dal Grande F."/>
            <person name="Keller J."/>
        </authorList>
    </citation>
    <scope>NUCLEOTIDE SEQUENCE [LARGE SCALE GENOMIC DNA]</scope>
    <source>
        <strain evidence="2 3">SAG 2145</strain>
    </source>
</reference>
<feature type="compositionally biased region" description="Pro residues" evidence="1">
    <location>
        <begin position="410"/>
        <end position="424"/>
    </location>
</feature>
<feature type="compositionally biased region" description="Low complexity" evidence="1">
    <location>
        <begin position="387"/>
        <end position="409"/>
    </location>
</feature>
<gene>
    <name evidence="2" type="ORF">WJX74_002687</name>
</gene>
<name>A0AAW1S3P5_9CHLO</name>
<feature type="region of interest" description="Disordered" evidence="1">
    <location>
        <begin position="66"/>
        <end position="98"/>
    </location>
</feature>
<feature type="region of interest" description="Disordered" evidence="1">
    <location>
        <begin position="585"/>
        <end position="641"/>
    </location>
</feature>
<sequence>MLQRITKSGMDHGSSSCSRSSGLSKRTSSATSGTLRVSRQLLTSILFISLLCGLETADRLGADRSTLYPRTTLPTGVSLPVSQQSLRTPNPLRNPSLASISTHYSTQTHNGLPASSSRLDQAGPADFVFPREFYDLPVFQEPTRVDKRDPPPYAPLPRYNQRSLLQTVAQGPPAFPGAADPASAQPVTSSPPPPPPPPPPPSFIERNPLAPNGCFNSGQGNVGCGNSGSGNIGDNNLNNNNNGSNNAGASNEGNFNIGNGNHGDRNQGDRNVGDDNTGSGNVGNGNGGNFNSGNFNPGNNNTGIGNIGNDNVGINNTGSYNSGNRNAGNINVGEGNLGDCNVGNNNTGSFWTGNNNVGIGPAGNPKCYPGRGPLVPAGVGAPQGKDPALSTPPTSPQLTPATNPLLASPLPAPGPAGSGAPPPLSTLAPAAAPLQPPPIPPSTAPAPSLAPSPGALPPIGAYLGYPYPGVYGGYSAGSYGYGSQSAYGYGGYGRSGLGSSRARSPTAAPALAPAQVASQAAALAQLASLAAAVAEGQRISSAPAPTPLAAAPAIIRSSNGAPLPVIDIFDGPFFNSYNSLSPTPLSPDLVQRSPAEAQLASSQSPMTTSGSSSPSLPALPDLPRGGFPEATNDELQQSLVA</sequence>
<feature type="region of interest" description="Disordered" evidence="1">
    <location>
        <begin position="170"/>
        <end position="215"/>
    </location>
</feature>